<reference evidence="2 3" key="1">
    <citation type="submission" date="2016-06" db="EMBL/GenBank/DDBJ databases">
        <authorList>
            <person name="Kjaerup R.B."/>
            <person name="Dalgaard T.S."/>
            <person name="Juul-Madsen H.R."/>
        </authorList>
    </citation>
    <scope>NUCLEOTIDE SEQUENCE [LARGE SCALE GENOMIC DNA]</scope>
    <source>
        <strain evidence="2 3">E3012</strain>
    </source>
</reference>
<comment type="caution">
    <text evidence="2">The sequence shown here is derived from an EMBL/GenBank/DDBJ whole genome shotgun (WGS) entry which is preliminary data.</text>
</comment>
<accession>A0A1B9DFA7</accession>
<dbReference type="Pfam" id="PF05368">
    <property type="entry name" value="NmrA"/>
    <property type="match status" value="1"/>
</dbReference>
<dbReference type="GO" id="GO:0005737">
    <property type="term" value="C:cytoplasm"/>
    <property type="evidence" value="ECO:0007669"/>
    <property type="project" value="TreeGrafter"/>
</dbReference>
<dbReference type="GO" id="GO:0004029">
    <property type="term" value="F:aldehyde dehydrogenase (NAD+) activity"/>
    <property type="evidence" value="ECO:0007669"/>
    <property type="project" value="TreeGrafter"/>
</dbReference>
<dbReference type="RefSeq" id="WP_065477760.1">
    <property type="nucleotide sequence ID" value="NZ_MBEE01000002.1"/>
</dbReference>
<gene>
    <name evidence="2" type="ORF">A5677_00580</name>
</gene>
<dbReference type="InterPro" id="IPR008030">
    <property type="entry name" value="NmrA-like"/>
</dbReference>
<evidence type="ECO:0000259" key="1">
    <source>
        <dbReference type="Pfam" id="PF05368"/>
    </source>
</evidence>
<organism evidence="2 3">
    <name type="scientific">Mycobacterium malmoense</name>
    <dbReference type="NCBI Taxonomy" id="1780"/>
    <lineage>
        <taxon>Bacteria</taxon>
        <taxon>Bacillati</taxon>
        <taxon>Actinomycetota</taxon>
        <taxon>Actinomycetes</taxon>
        <taxon>Mycobacteriales</taxon>
        <taxon>Mycobacteriaceae</taxon>
        <taxon>Mycobacterium</taxon>
    </lineage>
</organism>
<proteinExistence type="predicted"/>
<protein>
    <submittedName>
        <fullName evidence="2">3-beta hydroxysteroid dehydrogenase</fullName>
    </submittedName>
</protein>
<dbReference type="InterPro" id="IPR036291">
    <property type="entry name" value="NAD(P)-bd_dom_sf"/>
</dbReference>
<dbReference type="CDD" id="cd05262">
    <property type="entry name" value="SDR_a7"/>
    <property type="match status" value="1"/>
</dbReference>
<dbReference type="Gene3D" id="3.40.50.720">
    <property type="entry name" value="NAD(P)-binding Rossmann-like Domain"/>
    <property type="match status" value="1"/>
</dbReference>
<dbReference type="PANTHER" id="PTHR48079:SF6">
    <property type="entry name" value="NAD(P)-BINDING DOMAIN-CONTAINING PROTEIN-RELATED"/>
    <property type="match status" value="1"/>
</dbReference>
<dbReference type="InterPro" id="IPR051783">
    <property type="entry name" value="NAD(P)-dependent_oxidoreduct"/>
</dbReference>
<evidence type="ECO:0000313" key="3">
    <source>
        <dbReference type="Proteomes" id="UP000092683"/>
    </source>
</evidence>
<dbReference type="SUPFAM" id="SSF51735">
    <property type="entry name" value="NAD(P)-binding Rossmann-fold domains"/>
    <property type="match status" value="1"/>
</dbReference>
<dbReference type="EMBL" id="MBEE01000002">
    <property type="protein sequence ID" value="OCB64192.1"/>
    <property type="molecule type" value="Genomic_DNA"/>
</dbReference>
<dbReference type="OrthoDB" id="9787292at2"/>
<sequence length="298" mass="30555">MRVFVTGATGGIGSAVVPELLGAGHEVLALARSDASARAAASVGADVLRGDLDDRESLNRGAMESDGVIHLAFLHFDDFQKAVAQEAAAVEAFGAALDGSGKPFVMASGTPPIAGRVATERDSLSIEGPVGGRARNADAALGLAAKGVRSAVVRLPRSVHRAAGPCGFASLLVEAARRTGVSGYVGDGSQRWPAVHVLDAAHLFRLVLEDATPGTVAHAVADEGDPMRALAEVIGRQLDVPTASVPADNFGFLGAVFATDQPASSELTRERFGWQPTHPSLLEDLAAGNYPEAPVASL</sequence>
<dbReference type="PANTHER" id="PTHR48079">
    <property type="entry name" value="PROTEIN YEEZ"/>
    <property type="match status" value="1"/>
</dbReference>
<evidence type="ECO:0000313" key="2">
    <source>
        <dbReference type="EMBL" id="OCB64192.1"/>
    </source>
</evidence>
<feature type="domain" description="NmrA-like" evidence="1">
    <location>
        <begin position="2"/>
        <end position="92"/>
    </location>
</feature>
<name>A0A1B9DFA7_MYCMA</name>
<dbReference type="AlphaFoldDB" id="A0A1B9DFA7"/>
<dbReference type="Proteomes" id="UP000092683">
    <property type="component" value="Unassembled WGS sequence"/>
</dbReference>